<keyword evidence="2" id="KW-1185">Reference proteome</keyword>
<accession>A0ABZ1YW51</accession>
<proteinExistence type="predicted"/>
<dbReference type="Proteomes" id="UP001432062">
    <property type="component" value="Chromosome"/>
</dbReference>
<dbReference type="RefSeq" id="WP_327099242.1">
    <property type="nucleotide sequence ID" value="NZ_CP109149.1"/>
</dbReference>
<sequence>MHGLPVTNHSELPVMTIEYAHLIMQSHLDCQASICPVKAQAKKRLIEAGRLVPADVPHLGF</sequence>
<evidence type="ECO:0000313" key="2">
    <source>
        <dbReference type="Proteomes" id="UP001432062"/>
    </source>
</evidence>
<dbReference type="EMBL" id="CP109441">
    <property type="protein sequence ID" value="WUV45979.1"/>
    <property type="molecule type" value="Genomic_DNA"/>
</dbReference>
<reference evidence="1" key="1">
    <citation type="submission" date="2022-10" db="EMBL/GenBank/DDBJ databases">
        <title>The complete genomes of actinobacterial strains from the NBC collection.</title>
        <authorList>
            <person name="Joergensen T.S."/>
            <person name="Alvarez Arevalo M."/>
            <person name="Sterndorff E.B."/>
            <person name="Faurdal D."/>
            <person name="Vuksanovic O."/>
            <person name="Mourched A.-S."/>
            <person name="Charusanti P."/>
            <person name="Shaw S."/>
            <person name="Blin K."/>
            <person name="Weber T."/>
        </authorList>
    </citation>
    <scope>NUCLEOTIDE SEQUENCE</scope>
    <source>
        <strain evidence="1">NBC_01482</strain>
    </source>
</reference>
<protein>
    <submittedName>
        <fullName evidence="1">Uncharacterized protein</fullName>
    </submittedName>
</protein>
<organism evidence="1 2">
    <name type="scientific">Nocardia vinacea</name>
    <dbReference type="NCBI Taxonomy" id="96468"/>
    <lineage>
        <taxon>Bacteria</taxon>
        <taxon>Bacillati</taxon>
        <taxon>Actinomycetota</taxon>
        <taxon>Actinomycetes</taxon>
        <taxon>Mycobacteriales</taxon>
        <taxon>Nocardiaceae</taxon>
        <taxon>Nocardia</taxon>
    </lineage>
</organism>
<name>A0ABZ1YW51_9NOCA</name>
<gene>
    <name evidence="1" type="ORF">OG563_44080</name>
</gene>
<evidence type="ECO:0000313" key="1">
    <source>
        <dbReference type="EMBL" id="WUV45979.1"/>
    </source>
</evidence>